<dbReference type="InterPro" id="IPR033132">
    <property type="entry name" value="GH_1_N_CS"/>
</dbReference>
<organism evidence="12 13">
    <name type="scientific">Trebonia kvetii</name>
    <dbReference type="NCBI Taxonomy" id="2480626"/>
    <lineage>
        <taxon>Bacteria</taxon>
        <taxon>Bacillati</taxon>
        <taxon>Actinomycetota</taxon>
        <taxon>Actinomycetes</taxon>
        <taxon>Streptosporangiales</taxon>
        <taxon>Treboniaceae</taxon>
        <taxon>Trebonia</taxon>
    </lineage>
</organism>
<dbReference type="PROSITE" id="PS00653">
    <property type="entry name" value="GLYCOSYL_HYDROL_F1_2"/>
    <property type="match status" value="1"/>
</dbReference>
<name>A0A6P2BQG9_9ACTN</name>
<protein>
    <recommendedName>
        <fullName evidence="3 11">Beta-glucosidase</fullName>
        <ecNumber evidence="3 11">3.2.1.21</ecNumber>
    </recommendedName>
</protein>
<evidence type="ECO:0000256" key="4">
    <source>
        <dbReference type="ARBA" id="ARBA00022801"/>
    </source>
</evidence>
<feature type="active site" description="Proton donor" evidence="9">
    <location>
        <position position="173"/>
    </location>
</feature>
<dbReference type="OrthoDB" id="9765195at2"/>
<dbReference type="AlphaFoldDB" id="A0A6P2BQG9"/>
<evidence type="ECO:0000256" key="5">
    <source>
        <dbReference type="ARBA" id="ARBA00023001"/>
    </source>
</evidence>
<keyword evidence="7 11" id="KW-0326">Glycosidase</keyword>
<evidence type="ECO:0000256" key="6">
    <source>
        <dbReference type="ARBA" id="ARBA00023277"/>
    </source>
</evidence>
<gene>
    <name evidence="12" type="ORF">EAS64_35540</name>
</gene>
<feature type="binding site" evidence="10">
    <location>
        <position position="128"/>
    </location>
    <ligand>
        <name>substrate</name>
    </ligand>
</feature>
<evidence type="ECO:0000256" key="11">
    <source>
        <dbReference type="RuleBase" id="RU361175"/>
    </source>
</evidence>
<dbReference type="PANTHER" id="PTHR10353:SF36">
    <property type="entry name" value="LP05116P"/>
    <property type="match status" value="1"/>
</dbReference>
<evidence type="ECO:0000256" key="7">
    <source>
        <dbReference type="ARBA" id="ARBA00023295"/>
    </source>
</evidence>
<keyword evidence="5" id="KW-0136">Cellulose degradation</keyword>
<dbReference type="InterPro" id="IPR017853">
    <property type="entry name" value="GH"/>
</dbReference>
<evidence type="ECO:0000256" key="8">
    <source>
        <dbReference type="ARBA" id="ARBA00023326"/>
    </source>
</evidence>
<evidence type="ECO:0000256" key="10">
    <source>
        <dbReference type="PIRSR" id="PIRSR617736-2"/>
    </source>
</evidence>
<evidence type="ECO:0000256" key="1">
    <source>
        <dbReference type="ARBA" id="ARBA00000448"/>
    </source>
</evidence>
<keyword evidence="8" id="KW-0624">Polysaccharide degradation</keyword>
<reference evidence="12 13" key="1">
    <citation type="submission" date="2018-11" db="EMBL/GenBank/DDBJ databases">
        <title>Trebonia kvetii gen.nov., sp.nov., a novel acidophilic actinobacterium, and proposal of the new actinobacterial family Treboniaceae fam. nov.</title>
        <authorList>
            <person name="Rapoport D."/>
            <person name="Sagova-Mareckova M."/>
            <person name="Sedlacek I."/>
            <person name="Provaznik J."/>
            <person name="Kralova S."/>
            <person name="Pavlinic D."/>
            <person name="Benes V."/>
            <person name="Kopecky J."/>
        </authorList>
    </citation>
    <scope>NUCLEOTIDE SEQUENCE [LARGE SCALE GENOMIC DNA]</scope>
    <source>
        <strain evidence="12 13">15Tr583</strain>
    </source>
</reference>
<dbReference type="RefSeq" id="WP_145860327.1">
    <property type="nucleotide sequence ID" value="NZ_RPFW01000008.1"/>
</dbReference>
<evidence type="ECO:0000256" key="2">
    <source>
        <dbReference type="ARBA" id="ARBA00010838"/>
    </source>
</evidence>
<dbReference type="PANTHER" id="PTHR10353">
    <property type="entry name" value="GLYCOSYL HYDROLASE"/>
    <property type="match status" value="1"/>
</dbReference>
<keyword evidence="4 11" id="KW-0378">Hydrolase</keyword>
<feature type="binding site" evidence="10">
    <location>
        <position position="425"/>
    </location>
    <ligand>
        <name>substrate</name>
    </ligand>
</feature>
<keyword evidence="13" id="KW-1185">Reference proteome</keyword>
<dbReference type="GO" id="GO:0030245">
    <property type="term" value="P:cellulose catabolic process"/>
    <property type="evidence" value="ECO:0007669"/>
    <property type="project" value="UniProtKB-KW"/>
</dbReference>
<dbReference type="InterPro" id="IPR001360">
    <property type="entry name" value="Glyco_hydro_1"/>
</dbReference>
<comment type="catalytic activity">
    <reaction evidence="1 11">
        <text>Hydrolysis of terminal, non-reducing beta-D-glucosyl residues with release of beta-D-glucose.</text>
        <dbReference type="EC" id="3.2.1.21"/>
    </reaction>
</comment>
<feature type="binding site" evidence="10">
    <location>
        <position position="172"/>
    </location>
    <ligand>
        <name>substrate</name>
    </ligand>
</feature>
<evidence type="ECO:0000313" key="13">
    <source>
        <dbReference type="Proteomes" id="UP000460272"/>
    </source>
</evidence>
<dbReference type="Gene3D" id="3.20.20.80">
    <property type="entry name" value="Glycosidases"/>
    <property type="match status" value="1"/>
</dbReference>
<dbReference type="Pfam" id="PF00232">
    <property type="entry name" value="Glyco_hydro_1"/>
    <property type="match status" value="1"/>
</dbReference>
<accession>A0A6P2BQG9</accession>
<evidence type="ECO:0000313" key="12">
    <source>
        <dbReference type="EMBL" id="TVZ00681.1"/>
    </source>
</evidence>
<feature type="binding site" evidence="10">
    <location>
        <position position="27"/>
    </location>
    <ligand>
        <name>substrate</name>
    </ligand>
</feature>
<dbReference type="EMBL" id="RPFW01000008">
    <property type="protein sequence ID" value="TVZ00681.1"/>
    <property type="molecule type" value="Genomic_DNA"/>
</dbReference>
<dbReference type="EC" id="3.2.1.21" evidence="3 11"/>
<dbReference type="GO" id="GO:0005829">
    <property type="term" value="C:cytosol"/>
    <property type="evidence" value="ECO:0007669"/>
    <property type="project" value="TreeGrafter"/>
</dbReference>
<evidence type="ECO:0000256" key="3">
    <source>
        <dbReference type="ARBA" id="ARBA00012744"/>
    </source>
</evidence>
<dbReference type="GO" id="GO:0008422">
    <property type="term" value="F:beta-glucosidase activity"/>
    <property type="evidence" value="ECO:0007669"/>
    <property type="project" value="UniProtKB-EC"/>
</dbReference>
<dbReference type="NCBIfam" id="TIGR03356">
    <property type="entry name" value="BGL"/>
    <property type="match status" value="1"/>
</dbReference>
<sequence length="480" mass="51570">MSNVTSSGEPLAFPAGFTWGAATAAYQIEGAVNADGRGPSVWDTFSRTPGKVRGGDTGDIACDSYHRYPEDADLLRSLGLSGYRFSISWPRIFPDGAGQLNQAGLDYYKSLLDTLGERGISAAATLFHWDLPQALQDRGGWASRDTAYRFADYAGVVAEALGDRIIRWITLNEPLVVAHNGHRIGVHAPGLTDDAVAAAVTHHLLLGHGLGAAAVRAAAPGAEVGITLNLTPVRVAADGSALNGSAQALERARLVADATHNGIFLEPVLFGSYPEHAPAAIVPPAELIKDGDLETISAPIDFLGVNYYQPEHLRAGDPDNLLRNEERPMAGIDGHVVNYSPEGMERTPMGWLIDPDGLYELLMRLSADAPGLPLYITENGCAAEDYVDPNGEVNDLERIKFLHLHLAAVARAASDGARLAGYYVWSLLDNFEWSYGYQKRFGIVYVDFATQRRIPKASSAFFARVASDNAVPPLPAAWPV</sequence>
<evidence type="ECO:0000256" key="9">
    <source>
        <dbReference type="PIRSR" id="PIRSR617736-1"/>
    </source>
</evidence>
<dbReference type="FunFam" id="3.20.20.80:FF:000004">
    <property type="entry name" value="Beta-glucosidase 6-phospho-beta-glucosidase"/>
    <property type="match status" value="1"/>
</dbReference>
<comment type="caution">
    <text evidence="12">The sequence shown here is derived from an EMBL/GenBank/DDBJ whole genome shotgun (WGS) entry which is preliminary data.</text>
</comment>
<feature type="binding site" evidence="10">
    <location>
        <begin position="432"/>
        <end position="433"/>
    </location>
    <ligand>
        <name>substrate</name>
    </ligand>
</feature>
<dbReference type="SUPFAM" id="SSF51445">
    <property type="entry name" value="(Trans)glycosidases"/>
    <property type="match status" value="1"/>
</dbReference>
<proteinExistence type="inferred from homology"/>
<dbReference type="InterPro" id="IPR017736">
    <property type="entry name" value="Glyco_hydro_1_beta-glucosidase"/>
</dbReference>
<keyword evidence="6" id="KW-0119">Carbohydrate metabolism</keyword>
<dbReference type="PRINTS" id="PR00131">
    <property type="entry name" value="GLHYDRLASE1"/>
</dbReference>
<comment type="similarity">
    <text evidence="2 11">Belongs to the glycosyl hydrolase 1 family.</text>
</comment>
<dbReference type="Proteomes" id="UP000460272">
    <property type="component" value="Unassembled WGS sequence"/>
</dbReference>
<feature type="binding site" evidence="10">
    <location>
        <position position="308"/>
    </location>
    <ligand>
        <name>substrate</name>
    </ligand>
</feature>
<feature type="active site" description="Nucleophile" evidence="9">
    <location>
        <position position="378"/>
    </location>
</feature>